<name>A0ACB6G0R8_9PLEO</name>
<accession>A0ACB6G0R8</accession>
<proteinExistence type="predicted"/>
<organism evidence="1 2">
    <name type="scientific">Alternaria gaisen</name>
    <dbReference type="NCBI Taxonomy" id="167740"/>
    <lineage>
        <taxon>Eukaryota</taxon>
        <taxon>Fungi</taxon>
        <taxon>Dikarya</taxon>
        <taxon>Ascomycota</taxon>
        <taxon>Pezizomycotina</taxon>
        <taxon>Dothideomycetes</taxon>
        <taxon>Pleosporomycetidae</taxon>
        <taxon>Pleosporales</taxon>
        <taxon>Pleosporineae</taxon>
        <taxon>Pleosporaceae</taxon>
        <taxon>Alternaria</taxon>
        <taxon>Alternaria sect. Alternaria</taxon>
    </lineage>
</organism>
<sequence>MPFSKPSRASIRQFFSFLHLLFYADPTWLDKILVFVGAIAAIAAGVPFPLIGIVFGQLVDEINVATCNNRDGGSNGDEEADITPKILLLVYIAIGSFACIYIHLVCWNLASQRLAQRIRDRYLRNLLRQDMAFFDNLQAGEVSSRLNGDIQAIESGTGEKVGVALTCLSFCVTAYIVGFIKNAELAGMLVSLIPAFLLMAVVGGHFVGKYSARLGSCFGSASAIASEALSHVGLVHALGANARLEEKFESHLGNAREAGIKKSMTAAVQAGLLYFIAFSASALGYWQGSRRVADSLEGKGSATIGEIYTVTFILLDGAIVLSQIAPMLPLFGGAISAFGRLRKDIETQPTIDNTSSSAEKPTDVEGTVEFRNVAFTYSSRPDHPVLNGINLTCEAGKMTAIVGLSGSGKSTVASLISRFYDPQSGDVLLDGRNVKDINVKTLRGFISLVQQEPSLLDRSILENIALGLVNSPPHAHLEKTLLSGILAQVAEDVRGGQELNRVAENAGPEVVEILQLVRQAADLADVAVFIDRLEFGFATSVGSSGSLVSGGQKQRVALARALVRDPRILILDEATAALDSASEQRIQAAIDRASQGRTVVSIAHRLSTIRAASKIIVMKKGDIIEQGTHDQLMELDGSYADMIRLQSVKTEDGPSSSRTSLDSRDTITDEKLTLSAQEPDAVPASDAQAVDPVEHTKGVVISGSIRKTMFPLIRPYMGIVVLAFCGALIVGGQYCGSGLLFGNIMGTMSPCNSPDYIRSRGELLSGMWFMLACVAFLANFTSWASFGLLSERLIYKVRNLSLHTLLQQPLQWHESEARNPSMLLEFITKDGNSLAGFSGSIVGTLFSVVVNFVAAIILSHIIAWRIAIVCLVIVPLLLGAGYMQLRAIGRFAVKHAGAFSSSIGVTIEAVSNIKTVHALSIEEEIIQTYRRSLKAPRKEMVKQSFKTNVWLAVANSCGSFIYAFAYWWGSKNIIEGRYTQTEFFVILIAMLVSAQLWGQLFTLAPEIAKAKSAIGRICGLIELGNDTPPTGHQKALSEKPQDDVEANAESPLPTSPQGGARVVFRDVGFAYPARPGIPVLTSLSLTIQPGQFCALVGPSGAGKSTVLALLERFYSPCSGSIAINGFDISRHHGASFRDDIAYVPQENVLFQGSIKFNIGLGARPGHEPSDEEIQEACKLANIHDTIVDLPQGYDTECGSNGNQLSGGQRQRLSIARALVRKPKLLLLDESTSALDAESEKALEQGLERAVKGHGVTVIAIAHRLRTIARADVIFLVEAGKVVDQGRHEELVQRSESYRVNALHQMLG</sequence>
<dbReference type="EMBL" id="PDWZ02000001">
    <property type="protein sequence ID" value="KAB2110272.1"/>
    <property type="molecule type" value="Genomic_DNA"/>
</dbReference>
<gene>
    <name evidence="1" type="ORF">AG0111_0g1487</name>
</gene>
<evidence type="ECO:0000313" key="1">
    <source>
        <dbReference type="EMBL" id="KAB2110272.1"/>
    </source>
</evidence>
<protein>
    <submittedName>
        <fullName evidence="1">Leptomycin B resistance protein pmd1</fullName>
    </submittedName>
</protein>
<keyword evidence="2" id="KW-1185">Reference proteome</keyword>
<dbReference type="Proteomes" id="UP000293547">
    <property type="component" value="Unassembled WGS sequence"/>
</dbReference>
<comment type="caution">
    <text evidence="1">The sequence shown here is derived from an EMBL/GenBank/DDBJ whole genome shotgun (WGS) entry which is preliminary data.</text>
</comment>
<reference evidence="1 2" key="1">
    <citation type="journal article" date="2019" name="bioRxiv">
        <title>Genomics, evolutionary history and diagnostics of the Alternaria alternata species group including apple and Asian pear pathotypes.</title>
        <authorList>
            <person name="Armitage A.D."/>
            <person name="Cockerton H.M."/>
            <person name="Sreenivasaprasad S."/>
            <person name="Woodhall J.W."/>
            <person name="Lane C.R."/>
            <person name="Harrison R.J."/>
            <person name="Clarkson J.P."/>
        </authorList>
    </citation>
    <scope>NUCLEOTIDE SEQUENCE [LARGE SCALE GENOMIC DNA]</scope>
    <source>
        <strain evidence="1 2">FERA 650</strain>
    </source>
</reference>
<evidence type="ECO:0000313" key="2">
    <source>
        <dbReference type="Proteomes" id="UP000293547"/>
    </source>
</evidence>